<keyword evidence="1" id="KW-0812">Transmembrane</keyword>
<keyword evidence="1" id="KW-1133">Transmembrane helix</keyword>
<evidence type="ECO:0000256" key="2">
    <source>
        <dbReference type="SAM" id="SignalP"/>
    </source>
</evidence>
<dbReference type="EMBL" id="JTDE01000071">
    <property type="protein sequence ID" value="KAF7262409.1"/>
    <property type="molecule type" value="Genomic_DNA"/>
</dbReference>
<dbReference type="AlphaFoldDB" id="A0A8S9Z4J3"/>
<feature type="transmembrane region" description="Helical" evidence="1">
    <location>
        <begin position="172"/>
        <end position="192"/>
    </location>
</feature>
<accession>A0A8S9Z4J3</accession>
<feature type="transmembrane region" description="Helical" evidence="1">
    <location>
        <begin position="381"/>
        <end position="406"/>
    </location>
</feature>
<keyword evidence="4" id="KW-1185">Reference proteome</keyword>
<keyword evidence="1" id="KW-0472">Membrane</keyword>
<name>A0A8S9Z4J3_9TREM</name>
<sequence length="647" mass="74025">MLPKNVILLLASLLHHTFSAVITGRESMNDVDHFPEISDYETSDYLTRNSVNTPNQSSTIAQLSECKEKWMEQLGSLIGKDEILSVLEFHVKSIEQAMINITHMPNELCELAIEQAYTKILRERWTQSAERYVMKTWLEGGLVPCLQAINLLCLLFLELPIFFQLSHANSDLAVWHFMLTCSSIVLVHSLIFKLPNIVIRLMLVCGADPNWSRYVRPENYGAVACPMFMFADQLLSQLPNWILVVALWDQLFRARKQIKRVTDGSTVGFSGSNSLRMQQVVTVKSHRISKMEANRQQPSTSVSRNYACQRTQEVKTRGSTTISTENALINDGLTKFGAQIVTVTLLVIHVFSNVHSLWLHTLVEGRCMIDRENHAVIFTVVYPYFIWTIHQILPDSAYFLGMFYFGRLMYQRRKRMISCSDAARPQSQPFLDANLCQLTGSSAHSESMHFKRNLKDSVSNIPSKNTPAPDVHTVFVHQCRSCILQVQIHSQRFCKQKFFTVGRPSGLTSTKSSYSGSDVLEQSVLNSNGLLVSRTSDLYLLVMIAISSLIFKMPQDIEWLYARMVHDLYFPKNLDVIKVWQLIECVIGLWALLGQTLLMPMALCVSSTVRSCLHRLYCYRKIRCLRHSWHWCCCGFYCNIQEQSIRS</sequence>
<evidence type="ECO:0000313" key="4">
    <source>
        <dbReference type="Proteomes" id="UP000822476"/>
    </source>
</evidence>
<proteinExistence type="predicted"/>
<evidence type="ECO:0000313" key="3">
    <source>
        <dbReference type="EMBL" id="KAF7262409.1"/>
    </source>
</evidence>
<organism evidence="3 4">
    <name type="scientific">Paragonimus skrjabini miyazakii</name>
    <dbReference type="NCBI Taxonomy" id="59628"/>
    <lineage>
        <taxon>Eukaryota</taxon>
        <taxon>Metazoa</taxon>
        <taxon>Spiralia</taxon>
        <taxon>Lophotrochozoa</taxon>
        <taxon>Platyhelminthes</taxon>
        <taxon>Trematoda</taxon>
        <taxon>Digenea</taxon>
        <taxon>Plagiorchiida</taxon>
        <taxon>Troglotremata</taxon>
        <taxon>Troglotrematidae</taxon>
        <taxon>Paragonimus</taxon>
    </lineage>
</organism>
<feature type="transmembrane region" description="Helical" evidence="1">
    <location>
        <begin position="340"/>
        <end position="361"/>
    </location>
</feature>
<dbReference type="OrthoDB" id="6286913at2759"/>
<feature type="chain" id="PRO_5035899124" description="G-protein coupled receptors family 1 profile domain-containing protein" evidence="2">
    <location>
        <begin position="20"/>
        <end position="647"/>
    </location>
</feature>
<gene>
    <name evidence="3" type="ORF">EG68_00306</name>
</gene>
<feature type="signal peptide" evidence="2">
    <location>
        <begin position="1"/>
        <end position="19"/>
    </location>
</feature>
<evidence type="ECO:0000256" key="1">
    <source>
        <dbReference type="SAM" id="Phobius"/>
    </source>
</evidence>
<dbReference type="Proteomes" id="UP000822476">
    <property type="component" value="Unassembled WGS sequence"/>
</dbReference>
<comment type="caution">
    <text evidence="3">The sequence shown here is derived from an EMBL/GenBank/DDBJ whole genome shotgun (WGS) entry which is preliminary data.</text>
</comment>
<keyword evidence="2" id="KW-0732">Signal</keyword>
<reference evidence="3" key="1">
    <citation type="submission" date="2019-07" db="EMBL/GenBank/DDBJ databases">
        <title>Annotation for the trematode Paragonimus miyazaki's.</title>
        <authorList>
            <person name="Choi Y.-J."/>
        </authorList>
    </citation>
    <scope>NUCLEOTIDE SEQUENCE</scope>
    <source>
        <strain evidence="3">Japan</strain>
    </source>
</reference>
<evidence type="ECO:0008006" key="5">
    <source>
        <dbReference type="Google" id="ProtNLM"/>
    </source>
</evidence>
<protein>
    <recommendedName>
        <fullName evidence="5">G-protein coupled receptors family 1 profile domain-containing protein</fullName>
    </recommendedName>
</protein>